<dbReference type="Pfam" id="PF01535">
    <property type="entry name" value="PPR"/>
    <property type="match status" value="3"/>
</dbReference>
<proteinExistence type="predicted"/>
<dbReference type="OrthoDB" id="1882346at2759"/>
<evidence type="ECO:0000313" key="4">
    <source>
        <dbReference type="Proteomes" id="UP000796880"/>
    </source>
</evidence>
<dbReference type="PANTHER" id="PTHR47926:SF428">
    <property type="entry name" value="(WILD MALAYSIAN BANANA) HYPOTHETICAL PROTEIN"/>
    <property type="match status" value="1"/>
</dbReference>
<evidence type="ECO:0008006" key="5">
    <source>
        <dbReference type="Google" id="ProtNLM"/>
    </source>
</evidence>
<reference evidence="3" key="1">
    <citation type="submission" date="2020-03" db="EMBL/GenBank/DDBJ databases">
        <title>A high-quality chromosome-level genome assembly of a woody plant with both climbing and erect habits, Rhamnella rubrinervis.</title>
        <authorList>
            <person name="Lu Z."/>
            <person name="Yang Y."/>
            <person name="Zhu X."/>
            <person name="Sun Y."/>
        </authorList>
    </citation>
    <scope>NUCLEOTIDE SEQUENCE</scope>
    <source>
        <strain evidence="3">BYM</strain>
        <tissue evidence="3">Leaf</tissue>
    </source>
</reference>
<dbReference type="Pfam" id="PF13041">
    <property type="entry name" value="PPR_2"/>
    <property type="match status" value="1"/>
</dbReference>
<dbReference type="AlphaFoldDB" id="A0A8K0HIR2"/>
<dbReference type="EMBL" id="VOIH02000002">
    <property type="protein sequence ID" value="KAF3453160.1"/>
    <property type="molecule type" value="Genomic_DNA"/>
</dbReference>
<comment type="caution">
    <text evidence="3">The sequence shown here is derived from an EMBL/GenBank/DDBJ whole genome shotgun (WGS) entry which is preliminary data.</text>
</comment>
<dbReference type="GO" id="GO:0009451">
    <property type="term" value="P:RNA modification"/>
    <property type="evidence" value="ECO:0007669"/>
    <property type="project" value="InterPro"/>
</dbReference>
<dbReference type="Gene3D" id="1.25.40.10">
    <property type="entry name" value="Tetratricopeptide repeat domain"/>
    <property type="match status" value="2"/>
</dbReference>
<dbReference type="Proteomes" id="UP000796880">
    <property type="component" value="Unassembled WGS sequence"/>
</dbReference>
<accession>A0A8K0HIR2</accession>
<keyword evidence="4" id="KW-1185">Reference proteome</keyword>
<dbReference type="InterPro" id="IPR011990">
    <property type="entry name" value="TPR-like_helical_dom_sf"/>
</dbReference>
<organism evidence="3 4">
    <name type="scientific">Rhamnella rubrinervis</name>
    <dbReference type="NCBI Taxonomy" id="2594499"/>
    <lineage>
        <taxon>Eukaryota</taxon>
        <taxon>Viridiplantae</taxon>
        <taxon>Streptophyta</taxon>
        <taxon>Embryophyta</taxon>
        <taxon>Tracheophyta</taxon>
        <taxon>Spermatophyta</taxon>
        <taxon>Magnoliopsida</taxon>
        <taxon>eudicotyledons</taxon>
        <taxon>Gunneridae</taxon>
        <taxon>Pentapetalae</taxon>
        <taxon>rosids</taxon>
        <taxon>fabids</taxon>
        <taxon>Rosales</taxon>
        <taxon>Rhamnaceae</taxon>
        <taxon>rhamnoid group</taxon>
        <taxon>Rhamneae</taxon>
        <taxon>Rhamnella</taxon>
    </lineage>
</organism>
<dbReference type="GO" id="GO:0003723">
    <property type="term" value="F:RNA binding"/>
    <property type="evidence" value="ECO:0007669"/>
    <property type="project" value="InterPro"/>
</dbReference>
<keyword evidence="1" id="KW-0677">Repeat</keyword>
<dbReference type="PANTHER" id="PTHR47926">
    <property type="entry name" value="PENTATRICOPEPTIDE REPEAT-CONTAINING PROTEIN"/>
    <property type="match status" value="1"/>
</dbReference>
<evidence type="ECO:0000256" key="1">
    <source>
        <dbReference type="ARBA" id="ARBA00022737"/>
    </source>
</evidence>
<protein>
    <recommendedName>
        <fullName evidence="5">Pentatricopeptide repeat-containing protein</fullName>
    </recommendedName>
</protein>
<dbReference type="NCBIfam" id="TIGR00756">
    <property type="entry name" value="PPR"/>
    <property type="match status" value="1"/>
</dbReference>
<gene>
    <name evidence="3" type="ORF">FNV43_RR03597</name>
</gene>
<dbReference type="PROSITE" id="PS51375">
    <property type="entry name" value="PPR"/>
    <property type="match status" value="1"/>
</dbReference>
<dbReference type="FunFam" id="1.25.40.10:FF:000031">
    <property type="entry name" value="Pentatricopeptide repeat-containing protein mitochondrial"/>
    <property type="match status" value="1"/>
</dbReference>
<dbReference type="InterPro" id="IPR002885">
    <property type="entry name" value="PPR_rpt"/>
</dbReference>
<sequence>MVEEGLAHFVKLRSSFVRLDSFTYSIIVPCCDMVLGQQVHADVVEIYSVSDVFLGTNFIGVYAGVGEMGAAMKMFDEMPKRDLVAWNALISCYSKAGMGERSMRIVFKVWLFASSLALFKELPEQDVVAWTTIITRFSESGNMECASWLFYETRFENIQQNSFTFASLLSACAHLNAFQSGKQLHGLVLKYGLETDVVMGSVMLDMFSKYGQMEDAITFFRMIPEKDTISCNGIIGGYAQNGEATKALKLFDEMVHLESPTVSPNDFTLIGVLSACSHNGLLKEAYGYFNDMIHK</sequence>
<dbReference type="InterPro" id="IPR046960">
    <property type="entry name" value="PPR_At4g14850-like_plant"/>
</dbReference>
<feature type="repeat" description="PPR" evidence="2">
    <location>
        <begin position="227"/>
        <end position="261"/>
    </location>
</feature>
<evidence type="ECO:0000256" key="2">
    <source>
        <dbReference type="PROSITE-ProRule" id="PRU00708"/>
    </source>
</evidence>
<evidence type="ECO:0000313" key="3">
    <source>
        <dbReference type="EMBL" id="KAF3453160.1"/>
    </source>
</evidence>
<name>A0A8K0HIR2_9ROSA</name>